<reference evidence="1" key="1">
    <citation type="submission" date="2020-02" db="EMBL/GenBank/DDBJ databases">
        <title>Delineation of the pyrene-degrading pathway in Roseobacter clade bacteria by genomic analysis.</title>
        <authorList>
            <person name="Zhou H."/>
            <person name="Wang H."/>
        </authorList>
    </citation>
    <scope>NUCLEOTIDE SEQUENCE</scope>
    <source>
        <strain evidence="1">PrR005</strain>
    </source>
</reference>
<dbReference type="EMBL" id="JAAGOX010000011">
    <property type="protein sequence ID" value="NDW44694.1"/>
    <property type="molecule type" value="Genomic_DNA"/>
</dbReference>
<gene>
    <name evidence="1" type="ORF">G0P99_06975</name>
</gene>
<dbReference type="Pfam" id="PF12096">
    <property type="entry name" value="DUF3572"/>
    <property type="match status" value="1"/>
</dbReference>
<dbReference type="InterPro" id="IPR021955">
    <property type="entry name" value="DUF3572"/>
</dbReference>
<comment type="caution">
    <text evidence="1">The sequence shown here is derived from an EMBL/GenBank/DDBJ whole genome shotgun (WGS) entry which is preliminary data.</text>
</comment>
<sequence>MPISADAAETIALKALVWLLGNDDLLPVFLGSTGADPAEMKERATERAFLASVLEFLTMDDAWVVAFCDAEGLAYDYPMQALTALAGAKVHWT</sequence>
<proteinExistence type="predicted"/>
<dbReference type="AlphaFoldDB" id="A0A6B2NQT9"/>
<name>A0A6B2NQT9_9RHOB</name>
<organism evidence="1">
    <name type="scientific">Ruegeria sp. PrR005</name>
    <dbReference type="NCBI Taxonomy" id="2706882"/>
    <lineage>
        <taxon>Bacteria</taxon>
        <taxon>Pseudomonadati</taxon>
        <taxon>Pseudomonadota</taxon>
        <taxon>Alphaproteobacteria</taxon>
        <taxon>Rhodobacterales</taxon>
        <taxon>Roseobacteraceae</taxon>
        <taxon>Ruegeria</taxon>
    </lineage>
</organism>
<protein>
    <submittedName>
        <fullName evidence="1">DUF3572 domain-containing protein</fullName>
    </submittedName>
</protein>
<evidence type="ECO:0000313" key="1">
    <source>
        <dbReference type="EMBL" id="NDW44694.1"/>
    </source>
</evidence>
<accession>A0A6B2NQT9</accession>
<dbReference type="RefSeq" id="WP_164129239.1">
    <property type="nucleotide sequence ID" value="NZ_JAAGOX010000011.1"/>
</dbReference>